<evidence type="ECO:0000313" key="2">
    <source>
        <dbReference type="Proteomes" id="UP000054047"/>
    </source>
</evidence>
<proteinExistence type="predicted"/>
<reference evidence="1 2" key="1">
    <citation type="submission" date="2013-12" db="EMBL/GenBank/DDBJ databases">
        <title>Draft genome of the parsitic nematode Ancylostoma duodenale.</title>
        <authorList>
            <person name="Mitreva M."/>
        </authorList>
    </citation>
    <scope>NUCLEOTIDE SEQUENCE [LARGE SCALE GENOMIC DNA]</scope>
    <source>
        <strain evidence="1 2">Zhejiang</strain>
    </source>
</reference>
<dbReference type="AlphaFoldDB" id="A0A0C2H0W9"/>
<protein>
    <submittedName>
        <fullName evidence="1">Uncharacterized protein</fullName>
    </submittedName>
</protein>
<keyword evidence="2" id="KW-1185">Reference proteome</keyword>
<sequence length="76" mass="8803">MQQAVQHCQDLKKDELSRFPENDFVLNRISTSGSSTAFQSRYVFTIPFSSMFSPSFDLIFFSKPSSQLNRPHRVHC</sequence>
<dbReference type="Proteomes" id="UP000054047">
    <property type="component" value="Unassembled WGS sequence"/>
</dbReference>
<name>A0A0C2H0W9_9BILA</name>
<dbReference type="EMBL" id="KN727649">
    <property type="protein sequence ID" value="KIH65219.1"/>
    <property type="molecule type" value="Genomic_DNA"/>
</dbReference>
<gene>
    <name evidence="1" type="ORF">ANCDUO_04460</name>
</gene>
<evidence type="ECO:0000313" key="1">
    <source>
        <dbReference type="EMBL" id="KIH65219.1"/>
    </source>
</evidence>
<organism evidence="1 2">
    <name type="scientific">Ancylostoma duodenale</name>
    <dbReference type="NCBI Taxonomy" id="51022"/>
    <lineage>
        <taxon>Eukaryota</taxon>
        <taxon>Metazoa</taxon>
        <taxon>Ecdysozoa</taxon>
        <taxon>Nematoda</taxon>
        <taxon>Chromadorea</taxon>
        <taxon>Rhabditida</taxon>
        <taxon>Rhabditina</taxon>
        <taxon>Rhabditomorpha</taxon>
        <taxon>Strongyloidea</taxon>
        <taxon>Ancylostomatidae</taxon>
        <taxon>Ancylostomatinae</taxon>
        <taxon>Ancylostoma</taxon>
    </lineage>
</organism>
<accession>A0A0C2H0W9</accession>